<dbReference type="RefSeq" id="WP_129887947.1">
    <property type="nucleotide sequence ID" value="NZ_CP035758.1"/>
</dbReference>
<dbReference type="PANTHER" id="PTHR13847:SF287">
    <property type="entry name" value="FAD-DEPENDENT OXIDOREDUCTASE DOMAIN-CONTAINING PROTEIN 1"/>
    <property type="match status" value="1"/>
</dbReference>
<dbReference type="AlphaFoldDB" id="A0A4P6JNX6"/>
<protein>
    <submittedName>
        <fullName evidence="3">FAD-binding oxidoreductase</fullName>
    </submittedName>
</protein>
<dbReference type="InterPro" id="IPR006076">
    <property type="entry name" value="FAD-dep_OxRdtase"/>
</dbReference>
<dbReference type="GO" id="GO:0005737">
    <property type="term" value="C:cytoplasm"/>
    <property type="evidence" value="ECO:0007669"/>
    <property type="project" value="TreeGrafter"/>
</dbReference>
<feature type="domain" description="FAD dependent oxidoreductase" evidence="2">
    <location>
        <begin position="38"/>
        <end position="396"/>
    </location>
</feature>
<keyword evidence="4" id="KW-1185">Reference proteome</keyword>
<evidence type="ECO:0000259" key="2">
    <source>
        <dbReference type="Pfam" id="PF01266"/>
    </source>
</evidence>
<name>A0A4P6JNX6_KTERU</name>
<dbReference type="Gene3D" id="3.30.9.10">
    <property type="entry name" value="D-Amino Acid Oxidase, subunit A, domain 2"/>
    <property type="match status" value="1"/>
</dbReference>
<organism evidence="3 4">
    <name type="scientific">Ktedonosporobacter rubrisoli</name>
    <dbReference type="NCBI Taxonomy" id="2509675"/>
    <lineage>
        <taxon>Bacteria</taxon>
        <taxon>Bacillati</taxon>
        <taxon>Chloroflexota</taxon>
        <taxon>Ktedonobacteria</taxon>
        <taxon>Ktedonobacterales</taxon>
        <taxon>Ktedonosporobacteraceae</taxon>
        <taxon>Ktedonosporobacter</taxon>
    </lineage>
</organism>
<dbReference type="InterPro" id="IPR036188">
    <property type="entry name" value="FAD/NAD-bd_sf"/>
</dbReference>
<dbReference type="Pfam" id="PF01266">
    <property type="entry name" value="DAO"/>
    <property type="match status" value="1"/>
</dbReference>
<sequence>MHNNQTNETANSLNEPASYWQQTTTHYPLSTEVPHTVDVLVVGCGLFGATTGYWLARAGRSVALLDRQAVAYGASGRNGGFVVAGMHEEYPEAIRRVGQKAAHAVLSMAYENQALLRQVLAEEEIACDYREPGSLSLALGEEQLTLVQRNVAALQADGFSARWLDRAEAQSLIRTPLGPEILGGKFLPEQALVHSAKLIQGLVGAARRHGASVHKARALRLAQDGDSILVETSAGRIRAGALVLAVNAWTGELIPEVKELIVPVRGQVLAYAPLEQIFTTAIFASITETEEYWQQTLDGSIVLGGCRALAPDREVGIWEAVPTEQVQQALEQIFPRLFPRLSGLKVGQRWAGLMDFTPDRLPIVDHIPGLERAWFVGGLSGHGMPFGILLGQLLAEAVQTGRTPETLWPLQLNRETLRMHKL</sequence>
<dbReference type="OrthoDB" id="9806452at2"/>
<evidence type="ECO:0000313" key="3">
    <source>
        <dbReference type="EMBL" id="QBD76883.1"/>
    </source>
</evidence>
<evidence type="ECO:0000313" key="4">
    <source>
        <dbReference type="Proteomes" id="UP000290365"/>
    </source>
</evidence>
<dbReference type="Gene3D" id="3.50.50.60">
    <property type="entry name" value="FAD/NAD(P)-binding domain"/>
    <property type="match status" value="1"/>
</dbReference>
<gene>
    <name evidence="3" type="ORF">EPA93_13055</name>
</gene>
<proteinExistence type="predicted"/>
<accession>A0A4P6JNX6</accession>
<reference evidence="3 4" key="1">
    <citation type="submission" date="2019-01" db="EMBL/GenBank/DDBJ databases">
        <title>Ktedonosporobacter rubrisoli SCAWS-G2.</title>
        <authorList>
            <person name="Huang Y."/>
            <person name="Yan B."/>
        </authorList>
    </citation>
    <scope>NUCLEOTIDE SEQUENCE [LARGE SCALE GENOMIC DNA]</scope>
    <source>
        <strain evidence="3 4">SCAWS-G2</strain>
    </source>
</reference>
<dbReference type="KEGG" id="kbs:EPA93_13055"/>
<dbReference type="PANTHER" id="PTHR13847">
    <property type="entry name" value="SARCOSINE DEHYDROGENASE-RELATED"/>
    <property type="match status" value="1"/>
</dbReference>
<evidence type="ECO:0000256" key="1">
    <source>
        <dbReference type="ARBA" id="ARBA00023002"/>
    </source>
</evidence>
<dbReference type="SUPFAM" id="SSF51905">
    <property type="entry name" value="FAD/NAD(P)-binding domain"/>
    <property type="match status" value="1"/>
</dbReference>
<dbReference type="GO" id="GO:0016491">
    <property type="term" value="F:oxidoreductase activity"/>
    <property type="evidence" value="ECO:0007669"/>
    <property type="project" value="UniProtKB-KW"/>
</dbReference>
<keyword evidence="1" id="KW-0560">Oxidoreductase</keyword>
<dbReference type="Proteomes" id="UP000290365">
    <property type="component" value="Chromosome"/>
</dbReference>
<dbReference type="EMBL" id="CP035758">
    <property type="protein sequence ID" value="QBD76883.1"/>
    <property type="molecule type" value="Genomic_DNA"/>
</dbReference>
<dbReference type="SUPFAM" id="SSF54373">
    <property type="entry name" value="FAD-linked reductases, C-terminal domain"/>
    <property type="match status" value="1"/>
</dbReference>